<name>A0A0G4HSP3_9ALVE</name>
<reference evidence="3" key="1">
    <citation type="submission" date="2014-11" db="EMBL/GenBank/DDBJ databases">
        <authorList>
            <person name="Otto D Thomas"/>
            <person name="Naeem Raeece"/>
        </authorList>
    </citation>
    <scope>NUCLEOTIDE SEQUENCE</scope>
</reference>
<evidence type="ECO:0000256" key="2">
    <source>
        <dbReference type="SAM" id="Phobius"/>
    </source>
</evidence>
<organism evidence="3">
    <name type="scientific">Chromera velia CCMP2878</name>
    <dbReference type="NCBI Taxonomy" id="1169474"/>
    <lineage>
        <taxon>Eukaryota</taxon>
        <taxon>Sar</taxon>
        <taxon>Alveolata</taxon>
        <taxon>Colpodellida</taxon>
        <taxon>Chromeraceae</taxon>
        <taxon>Chromera</taxon>
    </lineage>
</organism>
<dbReference type="EMBL" id="CDMZ01003725">
    <property type="protein sequence ID" value="CEM47367.1"/>
    <property type="molecule type" value="Genomic_DNA"/>
</dbReference>
<dbReference type="AlphaFoldDB" id="A0A0G4HSP3"/>
<evidence type="ECO:0000256" key="1">
    <source>
        <dbReference type="SAM" id="MobiDB-lite"/>
    </source>
</evidence>
<dbReference type="VEuPathDB" id="CryptoDB:Cvel_8305"/>
<gene>
    <name evidence="3" type="ORF">Cvel_8305</name>
</gene>
<feature type="region of interest" description="Disordered" evidence="1">
    <location>
        <begin position="252"/>
        <end position="304"/>
    </location>
</feature>
<protein>
    <submittedName>
        <fullName evidence="3">Uncharacterized protein</fullName>
    </submittedName>
</protein>
<feature type="region of interest" description="Disordered" evidence="1">
    <location>
        <begin position="343"/>
        <end position="375"/>
    </location>
</feature>
<accession>A0A0G4HSP3</accession>
<feature type="compositionally biased region" description="Basic and acidic residues" evidence="1">
    <location>
        <begin position="284"/>
        <end position="301"/>
    </location>
</feature>
<feature type="transmembrane region" description="Helical" evidence="2">
    <location>
        <begin position="12"/>
        <end position="33"/>
    </location>
</feature>
<sequence length="375" mass="41860">MSETWHTVCRVLFILFASFPLCYVCLCRCNGIVAGKHRRHQEAQCALRFVNQTNVDGDAMLSTRLADYQEDQRFASPLEALFWIWMFLLIILKFWNCICGGAITMCKAGLRCANLMLEEDDPAPPRLTWEGALRAMRDLLMCMMDVSCPKCPPEAQFNIRINVHSKGTYADQAVVWCSRTQIDKQYAPPRSAYFKSKVFNHFHPIPVGNLLALINAPRLVTYSDLLSQTLLERMGIDTIFPPSAFVHALPGASESSASSSSSASLSATSIQPGSTDRRKIAKQTTKDVEGTDLNKKEKETPADSPLFVETEAKEVTEAETIEEEKIARDQESVELMLMSEVDVTDKGETEAEQEDHAMEASAEEGNDDDWVLGAE</sequence>
<keyword evidence="2" id="KW-1133">Transmembrane helix</keyword>
<feature type="compositionally biased region" description="Acidic residues" evidence="1">
    <location>
        <begin position="361"/>
        <end position="375"/>
    </location>
</feature>
<keyword evidence="2" id="KW-0472">Membrane</keyword>
<proteinExistence type="predicted"/>
<keyword evidence="2" id="KW-0812">Transmembrane</keyword>
<feature type="transmembrane region" description="Helical" evidence="2">
    <location>
        <begin position="74"/>
        <end position="95"/>
    </location>
</feature>
<feature type="compositionally biased region" description="Basic and acidic residues" evidence="1">
    <location>
        <begin position="343"/>
        <end position="358"/>
    </location>
</feature>
<feature type="compositionally biased region" description="Low complexity" evidence="1">
    <location>
        <begin position="252"/>
        <end position="269"/>
    </location>
</feature>
<evidence type="ECO:0000313" key="3">
    <source>
        <dbReference type="EMBL" id="CEM47367.1"/>
    </source>
</evidence>